<dbReference type="HAMAP" id="MF_00236">
    <property type="entry name" value="TatA_E"/>
    <property type="match status" value="1"/>
</dbReference>
<keyword evidence="2 9" id="KW-0813">Transport</keyword>
<dbReference type="AlphaFoldDB" id="X5EC57"/>
<gene>
    <name evidence="9" type="primary">tatA</name>
    <name evidence="11" type="ORF">CGLY_08755</name>
</gene>
<evidence type="ECO:0000256" key="2">
    <source>
        <dbReference type="ARBA" id="ARBA00022448"/>
    </source>
</evidence>
<dbReference type="RefSeq" id="WP_038548646.1">
    <property type="nucleotide sequence ID" value="NZ_CP006842.1"/>
</dbReference>
<evidence type="ECO:0000256" key="5">
    <source>
        <dbReference type="ARBA" id="ARBA00022927"/>
    </source>
</evidence>
<evidence type="ECO:0000313" key="11">
    <source>
        <dbReference type="EMBL" id="AHW64196.1"/>
    </source>
</evidence>
<dbReference type="Gene3D" id="1.20.5.3310">
    <property type="match status" value="1"/>
</dbReference>
<dbReference type="GO" id="GO:0033281">
    <property type="term" value="C:TAT protein transport complex"/>
    <property type="evidence" value="ECO:0007669"/>
    <property type="project" value="UniProtKB-UniRule"/>
</dbReference>
<sequence length="86" mass="9391">MGGIGPWQILIIVLIILLLFGASKLPTLARSAGRSMRIFKSEMTEMKNDGQPSVESAKPTTSTDGISDDISAEPEFRPNNNQSQER</sequence>
<proteinExistence type="inferred from homology"/>
<dbReference type="Proteomes" id="UP000023703">
    <property type="component" value="Chromosome"/>
</dbReference>
<dbReference type="EMBL" id="CP006842">
    <property type="protein sequence ID" value="AHW64196.1"/>
    <property type="molecule type" value="Genomic_DNA"/>
</dbReference>
<dbReference type="Pfam" id="PF02416">
    <property type="entry name" value="TatA_B_E"/>
    <property type="match status" value="1"/>
</dbReference>
<dbReference type="KEGG" id="cgy:CGLY_08755"/>
<comment type="similarity">
    <text evidence="9">Belongs to the TatA/E family.</text>
</comment>
<dbReference type="GO" id="GO:0043953">
    <property type="term" value="P:protein transport by the Tat complex"/>
    <property type="evidence" value="ECO:0007669"/>
    <property type="project" value="UniProtKB-UniRule"/>
</dbReference>
<comment type="subcellular location">
    <subcellularLocation>
        <location evidence="1 9">Cell membrane</location>
        <topology evidence="1 9">Single-pass membrane protein</topology>
    </subcellularLocation>
</comment>
<evidence type="ECO:0000256" key="10">
    <source>
        <dbReference type="SAM" id="MobiDB-lite"/>
    </source>
</evidence>
<evidence type="ECO:0000256" key="4">
    <source>
        <dbReference type="ARBA" id="ARBA00022692"/>
    </source>
</evidence>
<evidence type="ECO:0000313" key="12">
    <source>
        <dbReference type="Proteomes" id="UP000023703"/>
    </source>
</evidence>
<reference evidence="11 12" key="1">
    <citation type="journal article" date="2015" name="Int. J. Syst. Evol. Microbiol.">
        <title>Revisiting Corynebacterium glyciniphilum (ex Kubota et al., 1972) sp. nov., nom. rev., isolated from putrefied banana.</title>
        <authorList>
            <person name="Al-Dilaimi A."/>
            <person name="Bednarz H."/>
            <person name="Lomker A."/>
            <person name="Niehaus K."/>
            <person name="Kalinowski J."/>
            <person name="Ruckert C."/>
        </authorList>
    </citation>
    <scope>NUCLEOTIDE SEQUENCE [LARGE SCALE GENOMIC DNA]</scope>
    <source>
        <strain evidence="11">AJ 3170</strain>
    </source>
</reference>
<feature type="compositionally biased region" description="Polar residues" evidence="10">
    <location>
        <begin position="50"/>
        <end position="65"/>
    </location>
</feature>
<name>X5EC57_9CORY</name>
<organism evidence="11 12">
    <name type="scientific">Corynebacterium glyciniphilum AJ 3170</name>
    <dbReference type="NCBI Taxonomy" id="1404245"/>
    <lineage>
        <taxon>Bacteria</taxon>
        <taxon>Bacillati</taxon>
        <taxon>Actinomycetota</taxon>
        <taxon>Actinomycetes</taxon>
        <taxon>Mycobacteriales</taxon>
        <taxon>Corynebacteriaceae</taxon>
        <taxon>Corynebacterium</taxon>
    </lineage>
</organism>
<keyword evidence="6 9" id="KW-1133">Transmembrane helix</keyword>
<dbReference type="GO" id="GO:0008320">
    <property type="term" value="F:protein transmembrane transporter activity"/>
    <property type="evidence" value="ECO:0007669"/>
    <property type="project" value="UniProtKB-UniRule"/>
</dbReference>
<dbReference type="HOGENOM" id="CLU_086034_4_0_11"/>
<evidence type="ECO:0000256" key="7">
    <source>
        <dbReference type="ARBA" id="ARBA00023010"/>
    </source>
</evidence>
<evidence type="ECO:0000256" key="9">
    <source>
        <dbReference type="HAMAP-Rule" id="MF_00236"/>
    </source>
</evidence>
<protein>
    <recommendedName>
        <fullName evidence="9">Sec-independent protein translocase protein TatA</fullName>
    </recommendedName>
</protein>
<evidence type="ECO:0000256" key="3">
    <source>
        <dbReference type="ARBA" id="ARBA00022475"/>
    </source>
</evidence>
<dbReference type="PANTHER" id="PTHR42982">
    <property type="entry name" value="SEC-INDEPENDENT PROTEIN TRANSLOCASE PROTEIN TATA"/>
    <property type="match status" value="1"/>
</dbReference>
<keyword evidence="7 9" id="KW-0811">Translocation</keyword>
<dbReference type="PANTHER" id="PTHR42982:SF8">
    <property type="entry name" value="SEC-INDEPENDENT PROTEIN TRANSLOCASE PROTEIN TATA"/>
    <property type="match status" value="1"/>
</dbReference>
<dbReference type="OrthoDB" id="5245163at2"/>
<comment type="function">
    <text evidence="9">Part of the twin-arginine translocation (Tat) system that transports large folded proteins containing a characteristic twin-arginine motif in their signal peptide across membranes. TatA could form the protein-conducting channel of the Tat system.</text>
</comment>
<evidence type="ECO:0000256" key="8">
    <source>
        <dbReference type="ARBA" id="ARBA00023136"/>
    </source>
</evidence>
<dbReference type="InterPro" id="IPR006312">
    <property type="entry name" value="TatA/E"/>
</dbReference>
<comment type="subunit">
    <text evidence="9">The Tat system comprises two distinct complexes: a TatABC complex, containing multiple copies of TatA, TatB and TatC subunits, and a separate TatA complex, containing only TatA subunits. Substrates initially bind to the TatABC complex, which probably triggers association of the separate TatA complex to form the active translocon.</text>
</comment>
<keyword evidence="12" id="KW-1185">Reference proteome</keyword>
<keyword evidence="5 9" id="KW-0653">Protein transport</keyword>
<dbReference type="NCBIfam" id="NF001854">
    <property type="entry name" value="PRK00575.1"/>
    <property type="match status" value="1"/>
</dbReference>
<evidence type="ECO:0000256" key="1">
    <source>
        <dbReference type="ARBA" id="ARBA00004162"/>
    </source>
</evidence>
<dbReference type="STRING" id="1404245.CGLY_08755"/>
<dbReference type="NCBIfam" id="TIGR01411">
    <property type="entry name" value="tatAE"/>
    <property type="match status" value="1"/>
</dbReference>
<dbReference type="eggNOG" id="COG1826">
    <property type="taxonomic scope" value="Bacteria"/>
</dbReference>
<evidence type="ECO:0000256" key="6">
    <source>
        <dbReference type="ARBA" id="ARBA00022989"/>
    </source>
</evidence>
<dbReference type="InterPro" id="IPR003369">
    <property type="entry name" value="TatA/B/E"/>
</dbReference>
<feature type="region of interest" description="Disordered" evidence="10">
    <location>
        <begin position="42"/>
        <end position="86"/>
    </location>
</feature>
<feature type="transmembrane region" description="Helical" evidence="9">
    <location>
        <begin position="6"/>
        <end position="27"/>
    </location>
</feature>
<keyword evidence="3 9" id="KW-1003">Cell membrane</keyword>
<accession>X5EC57</accession>
<keyword evidence="4 9" id="KW-0812">Transmembrane</keyword>
<keyword evidence="8 9" id="KW-0472">Membrane</keyword>